<accession>A0ACB8AVA8</accession>
<keyword evidence="2" id="KW-1185">Reference proteome</keyword>
<dbReference type="EMBL" id="MU267395">
    <property type="protein sequence ID" value="KAH7916973.1"/>
    <property type="molecule type" value="Genomic_DNA"/>
</dbReference>
<sequence>MIRNGAQFDPAFAYVLRHGSWTAPPFPSGRSVPKVVSAYIQRVWNADVDKYIALGLDGRSREVIERATKIGPTCGALFRVCEGVDCNKMEGVEVEKLHMCARCKLVSPH</sequence>
<name>A0ACB8AVA8_9AGAM</name>
<dbReference type="Proteomes" id="UP000790709">
    <property type="component" value="Unassembled WGS sequence"/>
</dbReference>
<reference evidence="1" key="1">
    <citation type="journal article" date="2021" name="New Phytol.">
        <title>Evolutionary innovations through gain and loss of genes in the ectomycorrhizal Boletales.</title>
        <authorList>
            <person name="Wu G."/>
            <person name="Miyauchi S."/>
            <person name="Morin E."/>
            <person name="Kuo A."/>
            <person name="Drula E."/>
            <person name="Varga T."/>
            <person name="Kohler A."/>
            <person name="Feng B."/>
            <person name="Cao Y."/>
            <person name="Lipzen A."/>
            <person name="Daum C."/>
            <person name="Hundley H."/>
            <person name="Pangilinan J."/>
            <person name="Johnson J."/>
            <person name="Barry K."/>
            <person name="LaButti K."/>
            <person name="Ng V."/>
            <person name="Ahrendt S."/>
            <person name="Min B."/>
            <person name="Choi I.G."/>
            <person name="Park H."/>
            <person name="Plett J.M."/>
            <person name="Magnuson J."/>
            <person name="Spatafora J.W."/>
            <person name="Nagy L.G."/>
            <person name="Henrissat B."/>
            <person name="Grigoriev I.V."/>
            <person name="Yang Z.L."/>
            <person name="Xu J."/>
            <person name="Martin F.M."/>
        </authorList>
    </citation>
    <scope>NUCLEOTIDE SEQUENCE</scope>
    <source>
        <strain evidence="1">KUC20120723A-06</strain>
    </source>
</reference>
<protein>
    <submittedName>
        <fullName evidence="1">Uncharacterized protein</fullName>
    </submittedName>
</protein>
<proteinExistence type="predicted"/>
<evidence type="ECO:0000313" key="1">
    <source>
        <dbReference type="EMBL" id="KAH7916973.1"/>
    </source>
</evidence>
<comment type="caution">
    <text evidence="1">The sequence shown here is derived from an EMBL/GenBank/DDBJ whole genome shotgun (WGS) entry which is preliminary data.</text>
</comment>
<organism evidence="1 2">
    <name type="scientific">Leucogyrophana mollusca</name>
    <dbReference type="NCBI Taxonomy" id="85980"/>
    <lineage>
        <taxon>Eukaryota</taxon>
        <taxon>Fungi</taxon>
        <taxon>Dikarya</taxon>
        <taxon>Basidiomycota</taxon>
        <taxon>Agaricomycotina</taxon>
        <taxon>Agaricomycetes</taxon>
        <taxon>Agaricomycetidae</taxon>
        <taxon>Boletales</taxon>
        <taxon>Boletales incertae sedis</taxon>
        <taxon>Leucogyrophana</taxon>
    </lineage>
</organism>
<gene>
    <name evidence="1" type="ORF">BV22DRAFT_941909</name>
</gene>
<evidence type="ECO:0000313" key="2">
    <source>
        <dbReference type="Proteomes" id="UP000790709"/>
    </source>
</evidence>